<comment type="catalytic activity">
    <reaction evidence="3">
        <text>a 2'-deoxyadenosine in DNA + S-adenosyl-L-methionine = an N(6)-methyl-2'-deoxyadenosine in DNA + S-adenosyl-L-homocysteine + H(+)</text>
        <dbReference type="Rhea" id="RHEA:15197"/>
        <dbReference type="Rhea" id="RHEA-COMP:12418"/>
        <dbReference type="Rhea" id="RHEA-COMP:12419"/>
        <dbReference type="ChEBI" id="CHEBI:15378"/>
        <dbReference type="ChEBI" id="CHEBI:57856"/>
        <dbReference type="ChEBI" id="CHEBI:59789"/>
        <dbReference type="ChEBI" id="CHEBI:90615"/>
        <dbReference type="ChEBI" id="CHEBI:90616"/>
        <dbReference type="EC" id="2.1.1.72"/>
    </reaction>
</comment>
<dbReference type="InterPro" id="IPR001091">
    <property type="entry name" value="RM_Methyltransferase"/>
</dbReference>
<reference evidence="8 9" key="1">
    <citation type="journal article" date="2019" name="Syst. Appl. Microbiol.">
        <title>Microvirga tunisiensis sp. nov., a root nodule symbiotic bacterium isolated from Lupinus micranthus and L. luteus grown in Northern Tunisia.</title>
        <authorList>
            <person name="Msaddak A."/>
            <person name="Rejili M."/>
            <person name="Duran D."/>
            <person name="Mars M."/>
            <person name="Palacios J.M."/>
            <person name="Ruiz-Argueso T."/>
            <person name="Rey L."/>
            <person name="Imperial J."/>
        </authorList>
    </citation>
    <scope>NUCLEOTIDE SEQUENCE [LARGE SCALE GENOMIC DNA]</scope>
    <source>
        <strain evidence="8 9">Lmie10</strain>
    </source>
</reference>
<sequence length="421" mass="46109">MGQSAQSKSPCTRAVRPSNLPCEPMHPASKNKPTQAQLVFPLLETIQHLGGKARARDVGAALADRFSLPRHVTSEKIITGAGQEINLWQRHVRFARQKAVSMGYVASGGFGLWQLTDEGQTGVSKATAGIRVIVAVDPVTNLPRSATIDVNVGLPTVHTLHCGDSRDLSWIEDGQIPLVLTSCPYFDIKKYEGAEGQLAEFTSYQEFLEQLDAVFRECYRVLAPGGRLACNVGDVLRSRKTEGRHHVLPLHADILVRSRHMGFDALNGMLWQKLSNCSYEHGSGGVLGRPGQPNQIIKSELEHILLLRKPGPYRSPSLAQQQDSKISKEEHARWFRPIWDDVRGARTDQGHPAPFPVEIPYRLIRMFSFTGDTVLDPFSGSGTTAIAAAKAGRNSIGVEVGPGYFQDSIARAARDIPKLAA</sequence>
<dbReference type="Pfam" id="PF01555">
    <property type="entry name" value="N6_N4_Mtase"/>
    <property type="match status" value="1"/>
</dbReference>
<evidence type="ECO:0000256" key="1">
    <source>
        <dbReference type="ARBA" id="ARBA00022603"/>
    </source>
</evidence>
<dbReference type="GO" id="GO:0032259">
    <property type="term" value="P:methylation"/>
    <property type="evidence" value="ECO:0007669"/>
    <property type="project" value="UniProtKB-KW"/>
</dbReference>
<keyword evidence="1" id="KW-0489">Methyltransferase</keyword>
<organism evidence="8 9">
    <name type="scientific">Microvirga tunisiensis</name>
    <dbReference type="NCBI Taxonomy" id="2108360"/>
    <lineage>
        <taxon>Bacteria</taxon>
        <taxon>Pseudomonadati</taxon>
        <taxon>Pseudomonadota</taxon>
        <taxon>Alphaproteobacteria</taxon>
        <taxon>Hyphomicrobiales</taxon>
        <taxon>Methylobacteriaceae</taxon>
        <taxon>Microvirga</taxon>
    </lineage>
</organism>
<feature type="region of interest" description="Disordered" evidence="5">
    <location>
        <begin position="1"/>
        <end position="31"/>
    </location>
</feature>
<proteinExistence type="inferred from homology"/>
<accession>A0A5N7MNK2</accession>
<feature type="domain" description="Restriction system protein Mrr-like N-terminal" evidence="7">
    <location>
        <begin position="37"/>
        <end position="123"/>
    </location>
</feature>
<dbReference type="InterPro" id="IPR029063">
    <property type="entry name" value="SAM-dependent_MTases_sf"/>
</dbReference>
<dbReference type="Gene3D" id="3.40.50.150">
    <property type="entry name" value="Vaccinia Virus protein VP39"/>
    <property type="match status" value="1"/>
</dbReference>
<dbReference type="GO" id="GO:0009007">
    <property type="term" value="F:site-specific DNA-methyltransferase (adenine-specific) activity"/>
    <property type="evidence" value="ECO:0007669"/>
    <property type="project" value="UniProtKB-EC"/>
</dbReference>
<evidence type="ECO:0000256" key="4">
    <source>
        <dbReference type="RuleBase" id="RU362026"/>
    </source>
</evidence>
<gene>
    <name evidence="8" type="ORF">FS320_23470</name>
</gene>
<evidence type="ECO:0000256" key="3">
    <source>
        <dbReference type="ARBA" id="ARBA00047942"/>
    </source>
</evidence>
<comment type="similarity">
    <text evidence="4">Belongs to the N(4)/N(6)-methyltransferase family.</text>
</comment>
<dbReference type="GO" id="GO:0003677">
    <property type="term" value="F:DNA binding"/>
    <property type="evidence" value="ECO:0007669"/>
    <property type="project" value="InterPro"/>
</dbReference>
<dbReference type="OrthoDB" id="7806498at2"/>
<dbReference type="Pfam" id="PF14338">
    <property type="entry name" value="Mrr_N"/>
    <property type="match status" value="1"/>
</dbReference>
<dbReference type="EMBL" id="VOSK01000121">
    <property type="protein sequence ID" value="MPR28039.1"/>
    <property type="molecule type" value="Genomic_DNA"/>
</dbReference>
<dbReference type="SUPFAM" id="SSF53335">
    <property type="entry name" value="S-adenosyl-L-methionine-dependent methyltransferases"/>
    <property type="match status" value="1"/>
</dbReference>
<protein>
    <recommendedName>
        <fullName evidence="4">Methyltransferase</fullName>
        <ecNumber evidence="4">2.1.1.-</ecNumber>
    </recommendedName>
</protein>
<dbReference type="InterPro" id="IPR002941">
    <property type="entry name" value="DNA_methylase_N4/N6"/>
</dbReference>
<comment type="caution">
    <text evidence="8">The sequence shown here is derived from an EMBL/GenBank/DDBJ whole genome shotgun (WGS) entry which is preliminary data.</text>
</comment>
<name>A0A5N7MNK2_9HYPH</name>
<evidence type="ECO:0000313" key="8">
    <source>
        <dbReference type="EMBL" id="MPR28039.1"/>
    </source>
</evidence>
<evidence type="ECO:0000256" key="2">
    <source>
        <dbReference type="ARBA" id="ARBA00022679"/>
    </source>
</evidence>
<feature type="domain" description="DNA methylase N-4/N-6" evidence="6">
    <location>
        <begin position="178"/>
        <end position="407"/>
    </location>
</feature>
<dbReference type="GO" id="GO:0008170">
    <property type="term" value="F:N-methyltransferase activity"/>
    <property type="evidence" value="ECO:0007669"/>
    <property type="project" value="InterPro"/>
</dbReference>
<dbReference type="Proteomes" id="UP000403266">
    <property type="component" value="Unassembled WGS sequence"/>
</dbReference>
<feature type="compositionally biased region" description="Polar residues" evidence="5">
    <location>
        <begin position="1"/>
        <end position="10"/>
    </location>
</feature>
<evidence type="ECO:0000259" key="6">
    <source>
        <dbReference type="Pfam" id="PF01555"/>
    </source>
</evidence>
<evidence type="ECO:0000256" key="5">
    <source>
        <dbReference type="SAM" id="MobiDB-lite"/>
    </source>
</evidence>
<evidence type="ECO:0000259" key="7">
    <source>
        <dbReference type="Pfam" id="PF14338"/>
    </source>
</evidence>
<dbReference type="PRINTS" id="PR00508">
    <property type="entry name" value="S21N4MTFRASE"/>
</dbReference>
<dbReference type="EC" id="2.1.1.-" evidence="4"/>
<dbReference type="AlphaFoldDB" id="A0A5N7MNK2"/>
<keyword evidence="2" id="KW-0808">Transferase</keyword>
<keyword evidence="9" id="KW-1185">Reference proteome</keyword>
<evidence type="ECO:0000313" key="9">
    <source>
        <dbReference type="Proteomes" id="UP000403266"/>
    </source>
</evidence>
<dbReference type="InterPro" id="IPR025745">
    <property type="entry name" value="Mrr-like_N_dom"/>
</dbReference>